<name>A0A2N8HC05_9BACT</name>
<dbReference type="OrthoDB" id="9764079at2"/>
<proteinExistence type="inferred from homology"/>
<protein>
    <submittedName>
        <fullName evidence="7">Tryptophanase</fullName>
    </submittedName>
</protein>
<dbReference type="RefSeq" id="WP_102715899.1">
    <property type="nucleotide sequence ID" value="NZ_PJKA01000013.1"/>
</dbReference>
<dbReference type="Gene3D" id="3.90.1150.10">
    <property type="entry name" value="Aspartate Aminotransferase, domain 1"/>
    <property type="match status" value="1"/>
</dbReference>
<gene>
    <name evidence="7" type="ORF">CXU22_12330</name>
</gene>
<dbReference type="PANTHER" id="PTHR32325:SF4">
    <property type="entry name" value="TRYPTOPHANASE"/>
    <property type="match status" value="1"/>
</dbReference>
<dbReference type="PIRSF" id="PIRSF001386">
    <property type="entry name" value="Trpase"/>
    <property type="match status" value="1"/>
</dbReference>
<evidence type="ECO:0000256" key="5">
    <source>
        <dbReference type="PIRSR" id="PIRSR611166-50"/>
    </source>
</evidence>
<organism evidence="7 8">
    <name type="scientific">Akkermansia muciniphila</name>
    <dbReference type="NCBI Taxonomy" id="239935"/>
    <lineage>
        <taxon>Bacteria</taxon>
        <taxon>Pseudomonadati</taxon>
        <taxon>Verrucomicrobiota</taxon>
        <taxon>Verrucomicrobiia</taxon>
        <taxon>Verrucomicrobiales</taxon>
        <taxon>Akkermansiaceae</taxon>
        <taxon>Akkermansia</taxon>
    </lineage>
</organism>
<dbReference type="NCBIfam" id="NF009709">
    <property type="entry name" value="PRK13238.1"/>
    <property type="match status" value="1"/>
</dbReference>
<dbReference type="Gene3D" id="3.40.640.10">
    <property type="entry name" value="Type I PLP-dependent aspartate aminotransferase-like (Major domain)"/>
    <property type="match status" value="1"/>
</dbReference>
<dbReference type="Pfam" id="PF01212">
    <property type="entry name" value="Beta_elim_lyase"/>
    <property type="match status" value="1"/>
</dbReference>
<dbReference type="InterPro" id="IPR001597">
    <property type="entry name" value="ArAA_b-elim_lyase/Thr_aldolase"/>
</dbReference>
<dbReference type="EMBL" id="PJKA01000013">
    <property type="protein sequence ID" value="PNC17390.1"/>
    <property type="molecule type" value="Genomic_DNA"/>
</dbReference>
<dbReference type="PANTHER" id="PTHR32325">
    <property type="entry name" value="BETA-ELIMINATING LYASE-LIKE PROTEIN-RELATED"/>
    <property type="match status" value="1"/>
</dbReference>
<keyword evidence="4" id="KW-0456">Lyase</keyword>
<evidence type="ECO:0000256" key="2">
    <source>
        <dbReference type="ARBA" id="ARBA00009721"/>
    </source>
</evidence>
<evidence type="ECO:0000313" key="8">
    <source>
        <dbReference type="Proteomes" id="UP000236000"/>
    </source>
</evidence>
<evidence type="ECO:0000256" key="4">
    <source>
        <dbReference type="ARBA" id="ARBA00023239"/>
    </source>
</evidence>
<comment type="cofactor">
    <cofactor evidence="1 5">
        <name>pyridoxal 5'-phosphate</name>
        <dbReference type="ChEBI" id="CHEBI:597326"/>
    </cofactor>
</comment>
<evidence type="ECO:0000256" key="1">
    <source>
        <dbReference type="ARBA" id="ARBA00001933"/>
    </source>
</evidence>
<dbReference type="InterPro" id="IPR015421">
    <property type="entry name" value="PyrdxlP-dep_Trfase_major"/>
</dbReference>
<evidence type="ECO:0000313" key="7">
    <source>
        <dbReference type="EMBL" id="PNC17390.1"/>
    </source>
</evidence>
<feature type="domain" description="Aromatic amino acid beta-eliminating lyase/threonine aldolase" evidence="6">
    <location>
        <begin position="60"/>
        <end position="433"/>
    </location>
</feature>
<feature type="modified residue" description="N6-(pyridoxal phosphate)lysine" evidence="5">
    <location>
        <position position="271"/>
    </location>
</feature>
<keyword evidence="3 5" id="KW-0663">Pyridoxal phosphate</keyword>
<dbReference type="InterPro" id="IPR015422">
    <property type="entry name" value="PyrdxlP-dep_Trfase_small"/>
</dbReference>
<dbReference type="InterPro" id="IPR011166">
    <property type="entry name" value="Beta-eliminating_lyase"/>
</dbReference>
<dbReference type="InterPro" id="IPR015424">
    <property type="entry name" value="PyrdxlP-dep_Trfase"/>
</dbReference>
<evidence type="ECO:0000259" key="6">
    <source>
        <dbReference type="Pfam" id="PF01212"/>
    </source>
</evidence>
<accession>A0A2N8HC05</accession>
<reference evidence="7 8" key="1">
    <citation type="journal article" date="2017" name="BMC Genomics">
        <title>Genome sequencing of 39 Akkermansia muciniphila isolates reveals its population structure, genomic and functional diverisity, and global distribution in mammalian gut microbiotas.</title>
        <authorList>
            <person name="Guo X."/>
            <person name="Li S."/>
            <person name="Zhang J."/>
            <person name="Wu F."/>
            <person name="Li X."/>
            <person name="Wu D."/>
            <person name="Zhang M."/>
            <person name="Ou Z."/>
            <person name="Jie Z."/>
            <person name="Yan Q."/>
            <person name="Li P."/>
            <person name="Yi J."/>
            <person name="Peng Y."/>
        </authorList>
    </citation>
    <scope>NUCLEOTIDE SEQUENCE [LARGE SCALE GENOMIC DNA]</scope>
    <source>
        <strain evidence="7 8">GP24</strain>
    </source>
</reference>
<dbReference type="AlphaFoldDB" id="A0A2N8HC05"/>
<comment type="caution">
    <text evidence="7">The sequence shown here is derived from an EMBL/GenBank/DDBJ whole genome shotgun (WGS) entry which is preliminary data.</text>
</comment>
<dbReference type="GO" id="GO:0009072">
    <property type="term" value="P:aromatic amino acid metabolic process"/>
    <property type="evidence" value="ECO:0007669"/>
    <property type="project" value="InterPro"/>
</dbReference>
<sequence>MNSEPSNVVKFYNGEQIPLELHKVRVVQKLHLVPVERRLEAAQEAGFNTFQLSTNDVYLDMLTDSGVNAMSDNQIAAMFRADDAYAGSQSFDRLKKAVQDVFGKEYLLPAHQGRACENIIARTFVKPGDVVPMNYHFTTTHAHIDLNGGKIEELVADEAINPVSTNPFKGNLDPAKLRDCIARHGADKIPFVRMEASTNLIGGQPFSIANMREIRGICDEFGIMMVLDASLIGENAYFIKMREDEFKDSTCAEILKTMCGLADLVYFSARKVSSSRGGGICTNDRAIAKKMEHLVPLFEGFLTYGGISVREIEAMAVGLYETTDLTVISQSPSFIEYFIGQMVDMGIPCVTPAGGLGAHIDAGRFLPHIPQEDYPAGALAAAFFIASGVRGMERGTLSSVRDENGNDILADVELLRLAFPRRVFTLSQVKYVADRMKWLYDNRDLIGGLEFVEEPPVLRFFMGKLRAKSDWPEKLAAKYRRDFGESL</sequence>
<dbReference type="SUPFAM" id="SSF53383">
    <property type="entry name" value="PLP-dependent transferases"/>
    <property type="match status" value="1"/>
</dbReference>
<dbReference type="GO" id="GO:0016830">
    <property type="term" value="F:carbon-carbon lyase activity"/>
    <property type="evidence" value="ECO:0007669"/>
    <property type="project" value="InterPro"/>
</dbReference>
<evidence type="ECO:0000256" key="3">
    <source>
        <dbReference type="ARBA" id="ARBA00022898"/>
    </source>
</evidence>
<dbReference type="Proteomes" id="UP000236000">
    <property type="component" value="Unassembled WGS sequence"/>
</dbReference>
<comment type="similarity">
    <text evidence="2">Belongs to the beta-eliminating lyase family.</text>
</comment>